<protein>
    <submittedName>
        <fullName evidence="3">Acyltransferase</fullName>
    </submittedName>
</protein>
<feature type="transmembrane region" description="Helical" evidence="1">
    <location>
        <begin position="320"/>
        <end position="339"/>
    </location>
</feature>
<feature type="transmembrane region" description="Helical" evidence="1">
    <location>
        <begin position="152"/>
        <end position="171"/>
    </location>
</feature>
<dbReference type="PANTHER" id="PTHR23028:SF53">
    <property type="entry name" value="ACYL_TRANSF_3 DOMAIN-CONTAINING PROTEIN"/>
    <property type="match status" value="1"/>
</dbReference>
<dbReference type="GO" id="GO:0009103">
    <property type="term" value="P:lipopolysaccharide biosynthetic process"/>
    <property type="evidence" value="ECO:0007669"/>
    <property type="project" value="TreeGrafter"/>
</dbReference>
<keyword evidence="3" id="KW-0012">Acyltransferase</keyword>
<dbReference type="GO" id="GO:0016020">
    <property type="term" value="C:membrane"/>
    <property type="evidence" value="ECO:0007669"/>
    <property type="project" value="TreeGrafter"/>
</dbReference>
<evidence type="ECO:0000256" key="1">
    <source>
        <dbReference type="SAM" id="Phobius"/>
    </source>
</evidence>
<feature type="transmembrane region" description="Helical" evidence="1">
    <location>
        <begin position="241"/>
        <end position="268"/>
    </location>
</feature>
<sequence length="359" mass="40972">MNQQKAAVLPWLDLIRYVAALLVVMGHFRADLFLNYNELLSSQQSIMMQLAYCMTSLGHVCVLIFFVLSGYLVGGGIFDKLKTNKFDCFSYSIDRFARIQLPLLSALVLIAIGNFVMHIEVPWGDYVLNFFSLQGVFCQPLAGPLWSLAYEVWFYVLGGAMAAIITLKGTYKKMMAFIVMTVVMLILSRLSIVYTFLWFMGAFASQIKMEKSHGMWMMISALGMTVFALLSLHVFASRLGIAVGSMVADVITLCFGLSACLFIMNMIHIKPTSRLSLWVNRMGEKMAKFSYTLYLTHWTVLLLMQYWMHSEKYDVNIYSVTLFVIGVVCSHIVAYLLYIPFESQSYRLKVWMKKKLHVI</sequence>
<dbReference type="Pfam" id="PF01757">
    <property type="entry name" value="Acyl_transf_3"/>
    <property type="match status" value="1"/>
</dbReference>
<dbReference type="Proteomes" id="UP000196036">
    <property type="component" value="Unassembled WGS sequence"/>
</dbReference>
<evidence type="ECO:0000313" key="4">
    <source>
        <dbReference type="EMBL" id="OUQ72572.1"/>
    </source>
</evidence>
<keyword evidence="1" id="KW-1133">Transmembrane helix</keyword>
<accession>A0A1Y4VR46</accession>
<reference evidence="3" key="3">
    <citation type="submission" date="2023-08" db="EMBL/GenBank/DDBJ databases">
        <title>Mucin Metabolism Genes Underlie the Key Renovations of Bacteroides xylanisolvens Genomes in Captive Great Apes.</title>
        <authorList>
            <person name="Nishida A.H."/>
        </authorList>
    </citation>
    <scope>NUCLEOTIDE SEQUENCE</scope>
    <source>
        <strain evidence="3">P19.10B</strain>
    </source>
</reference>
<dbReference type="GO" id="GO:0016747">
    <property type="term" value="F:acyltransferase activity, transferring groups other than amino-acyl groups"/>
    <property type="evidence" value="ECO:0007669"/>
    <property type="project" value="InterPro"/>
</dbReference>
<feature type="transmembrane region" description="Helical" evidence="1">
    <location>
        <begin position="215"/>
        <end position="235"/>
    </location>
</feature>
<keyword evidence="1" id="KW-0472">Membrane</keyword>
<name>A0A1Y4VR46_9BACE</name>
<keyword evidence="3" id="KW-0808">Transferase</keyword>
<comment type="caution">
    <text evidence="4">The sequence shown here is derived from an EMBL/GenBank/DDBJ whole genome shotgun (WGS) entry which is preliminary data.</text>
</comment>
<dbReference type="Proteomes" id="UP001197958">
    <property type="component" value="Unassembled WGS sequence"/>
</dbReference>
<evidence type="ECO:0000313" key="3">
    <source>
        <dbReference type="EMBL" id="MCA4522025.1"/>
    </source>
</evidence>
<feature type="domain" description="Acyltransferase 3" evidence="2">
    <location>
        <begin position="10"/>
        <end position="338"/>
    </location>
</feature>
<keyword evidence="1" id="KW-0812">Transmembrane</keyword>
<organism evidence="4 5">
    <name type="scientific">Bacteroides xylanisolvens</name>
    <dbReference type="NCBI Taxonomy" id="371601"/>
    <lineage>
        <taxon>Bacteria</taxon>
        <taxon>Pseudomonadati</taxon>
        <taxon>Bacteroidota</taxon>
        <taxon>Bacteroidia</taxon>
        <taxon>Bacteroidales</taxon>
        <taxon>Bacteroidaceae</taxon>
        <taxon>Bacteroides</taxon>
    </lineage>
</organism>
<feature type="transmembrane region" description="Helical" evidence="1">
    <location>
        <begin position="177"/>
        <end position="203"/>
    </location>
</feature>
<reference evidence="5" key="1">
    <citation type="submission" date="2017-04" db="EMBL/GenBank/DDBJ databases">
        <title>Function of individual gut microbiota members based on whole genome sequencing of pure cultures obtained from chicken caecum.</title>
        <authorList>
            <person name="Medvecky M."/>
            <person name="Cejkova D."/>
            <person name="Polansky O."/>
            <person name="Karasova D."/>
            <person name="Kubasova T."/>
            <person name="Cizek A."/>
            <person name="Rychlik I."/>
        </authorList>
    </citation>
    <scope>NUCLEOTIDE SEQUENCE [LARGE SCALE GENOMIC DNA]</scope>
    <source>
        <strain evidence="5">An109</strain>
    </source>
</reference>
<dbReference type="PANTHER" id="PTHR23028">
    <property type="entry name" value="ACETYLTRANSFERASE"/>
    <property type="match status" value="1"/>
</dbReference>
<dbReference type="AlphaFoldDB" id="A0A1Y4VR46"/>
<dbReference type="InterPro" id="IPR050879">
    <property type="entry name" value="Acyltransferase_3"/>
</dbReference>
<feature type="transmembrane region" description="Helical" evidence="1">
    <location>
        <begin position="49"/>
        <end position="78"/>
    </location>
</feature>
<dbReference type="RefSeq" id="WP_087317710.1">
    <property type="nucleotide sequence ID" value="NZ_JAHOJA010000004.1"/>
</dbReference>
<feature type="transmembrane region" description="Helical" evidence="1">
    <location>
        <begin position="99"/>
        <end position="120"/>
    </location>
</feature>
<dbReference type="InterPro" id="IPR002656">
    <property type="entry name" value="Acyl_transf_3_dom"/>
</dbReference>
<feature type="transmembrane region" description="Helical" evidence="1">
    <location>
        <begin position="7"/>
        <end position="29"/>
    </location>
</feature>
<gene>
    <name evidence="4" type="ORF">B5E52_04890</name>
    <name evidence="3" type="ORF">LDZ35_02185</name>
</gene>
<dbReference type="EMBL" id="JAIWWW010000005">
    <property type="protein sequence ID" value="MCA4522025.1"/>
    <property type="molecule type" value="Genomic_DNA"/>
</dbReference>
<reference evidence="4" key="2">
    <citation type="journal article" date="2018" name="BMC Genomics">
        <title>Whole genome sequencing and function prediction of 133 gut anaerobes isolated from chicken caecum in pure cultures.</title>
        <authorList>
            <person name="Medvecky M."/>
            <person name="Cejkova D."/>
            <person name="Polansky O."/>
            <person name="Karasova D."/>
            <person name="Kubasova T."/>
            <person name="Cizek A."/>
            <person name="Rychlik I."/>
        </authorList>
    </citation>
    <scope>NUCLEOTIDE SEQUENCE</scope>
    <source>
        <strain evidence="4">An109</strain>
    </source>
</reference>
<evidence type="ECO:0000259" key="2">
    <source>
        <dbReference type="Pfam" id="PF01757"/>
    </source>
</evidence>
<evidence type="ECO:0000313" key="5">
    <source>
        <dbReference type="Proteomes" id="UP000196036"/>
    </source>
</evidence>
<proteinExistence type="predicted"/>
<dbReference type="EMBL" id="NFLW01000006">
    <property type="protein sequence ID" value="OUQ72572.1"/>
    <property type="molecule type" value="Genomic_DNA"/>
</dbReference>